<accession>A0ACB8AJ59</accession>
<name>A0ACB8AJ59_9AGAM</name>
<protein>
    <submittedName>
        <fullName evidence="1">Uncharacterized protein</fullName>
    </submittedName>
</protein>
<reference evidence="1" key="1">
    <citation type="journal article" date="2021" name="New Phytol.">
        <title>Evolutionary innovations through gain and loss of genes in the ectomycorrhizal Boletales.</title>
        <authorList>
            <person name="Wu G."/>
            <person name="Miyauchi S."/>
            <person name="Morin E."/>
            <person name="Kuo A."/>
            <person name="Drula E."/>
            <person name="Varga T."/>
            <person name="Kohler A."/>
            <person name="Feng B."/>
            <person name="Cao Y."/>
            <person name="Lipzen A."/>
            <person name="Daum C."/>
            <person name="Hundley H."/>
            <person name="Pangilinan J."/>
            <person name="Johnson J."/>
            <person name="Barry K."/>
            <person name="LaButti K."/>
            <person name="Ng V."/>
            <person name="Ahrendt S."/>
            <person name="Min B."/>
            <person name="Choi I.G."/>
            <person name="Park H."/>
            <person name="Plett J.M."/>
            <person name="Magnuson J."/>
            <person name="Spatafora J.W."/>
            <person name="Nagy L.G."/>
            <person name="Henrissat B."/>
            <person name="Grigoriev I.V."/>
            <person name="Yang Z.L."/>
            <person name="Xu J."/>
            <person name="Martin F.M."/>
        </authorList>
    </citation>
    <scope>NUCLEOTIDE SEQUENCE</scope>
    <source>
        <strain evidence="1">ATCC 28755</strain>
    </source>
</reference>
<sequence length="179" mass="19066">MTLSSRRHAVEGRPQQNSRKRNRSASVQPSSARRTEEDGVQGLQATRPQKPPCPGTRACIDAPAIPASKPVTVTRSTEWELLMQLDSWSRPGLSVAEFKRLFKSSDPSECCICARVCDCVCACGVDEVKSTNSEGGSEMAGMSSTEAFSGAMSGGDCSIGVTCEDEGAGVERLTFALGW</sequence>
<proteinExistence type="predicted"/>
<evidence type="ECO:0000313" key="2">
    <source>
        <dbReference type="Proteomes" id="UP000790377"/>
    </source>
</evidence>
<gene>
    <name evidence="1" type="ORF">BJ138DRAFT_1099479</name>
</gene>
<dbReference type="EMBL" id="MU267631">
    <property type="protein sequence ID" value="KAH7913391.1"/>
    <property type="molecule type" value="Genomic_DNA"/>
</dbReference>
<dbReference type="Proteomes" id="UP000790377">
    <property type="component" value="Unassembled WGS sequence"/>
</dbReference>
<comment type="caution">
    <text evidence="1">The sequence shown here is derived from an EMBL/GenBank/DDBJ whole genome shotgun (WGS) entry which is preliminary data.</text>
</comment>
<evidence type="ECO:0000313" key="1">
    <source>
        <dbReference type="EMBL" id="KAH7913391.1"/>
    </source>
</evidence>
<organism evidence="1 2">
    <name type="scientific">Hygrophoropsis aurantiaca</name>
    <dbReference type="NCBI Taxonomy" id="72124"/>
    <lineage>
        <taxon>Eukaryota</taxon>
        <taxon>Fungi</taxon>
        <taxon>Dikarya</taxon>
        <taxon>Basidiomycota</taxon>
        <taxon>Agaricomycotina</taxon>
        <taxon>Agaricomycetes</taxon>
        <taxon>Agaricomycetidae</taxon>
        <taxon>Boletales</taxon>
        <taxon>Coniophorineae</taxon>
        <taxon>Hygrophoropsidaceae</taxon>
        <taxon>Hygrophoropsis</taxon>
    </lineage>
</organism>
<keyword evidence="2" id="KW-1185">Reference proteome</keyword>